<accession>A0A0F9MMH0</accession>
<proteinExistence type="predicted"/>
<sequence>MSEEHDTWIKDAKLIIQHIPEGSVLTGKYKDVEKEAMPHILESIEELERHLDDFPDVKVCQCSTDPLCPGYDLGWAAGNEYAFPDEPKSDKEGT</sequence>
<gene>
    <name evidence="1" type="ORF">LCGC14_1056080</name>
</gene>
<protein>
    <submittedName>
        <fullName evidence="1">Uncharacterized protein</fullName>
    </submittedName>
</protein>
<organism evidence="1">
    <name type="scientific">marine sediment metagenome</name>
    <dbReference type="NCBI Taxonomy" id="412755"/>
    <lineage>
        <taxon>unclassified sequences</taxon>
        <taxon>metagenomes</taxon>
        <taxon>ecological metagenomes</taxon>
    </lineage>
</organism>
<reference evidence="1" key="1">
    <citation type="journal article" date="2015" name="Nature">
        <title>Complex archaea that bridge the gap between prokaryotes and eukaryotes.</title>
        <authorList>
            <person name="Spang A."/>
            <person name="Saw J.H."/>
            <person name="Jorgensen S.L."/>
            <person name="Zaremba-Niedzwiedzka K."/>
            <person name="Martijn J."/>
            <person name="Lind A.E."/>
            <person name="van Eijk R."/>
            <person name="Schleper C."/>
            <person name="Guy L."/>
            <person name="Ettema T.J."/>
        </authorList>
    </citation>
    <scope>NUCLEOTIDE SEQUENCE</scope>
</reference>
<evidence type="ECO:0000313" key="1">
    <source>
        <dbReference type="EMBL" id="KKN08490.1"/>
    </source>
</evidence>
<name>A0A0F9MMH0_9ZZZZ</name>
<dbReference type="EMBL" id="LAZR01004450">
    <property type="protein sequence ID" value="KKN08490.1"/>
    <property type="molecule type" value="Genomic_DNA"/>
</dbReference>
<dbReference type="AlphaFoldDB" id="A0A0F9MMH0"/>
<comment type="caution">
    <text evidence="1">The sequence shown here is derived from an EMBL/GenBank/DDBJ whole genome shotgun (WGS) entry which is preliminary data.</text>
</comment>